<evidence type="ECO:0000313" key="3">
    <source>
        <dbReference type="Proteomes" id="UP000095743"/>
    </source>
</evidence>
<dbReference type="OrthoDB" id="1707350at2"/>
<feature type="coiled-coil region" evidence="1">
    <location>
        <begin position="59"/>
        <end position="126"/>
    </location>
</feature>
<gene>
    <name evidence="2" type="ORF">Gferi_20445</name>
</gene>
<evidence type="ECO:0000313" key="2">
    <source>
        <dbReference type="EMBL" id="AOT71696.1"/>
    </source>
</evidence>
<accession>A0A1D8GLB0</accession>
<name>A0A1D8GLB0_9FIRM</name>
<dbReference type="Proteomes" id="UP000095743">
    <property type="component" value="Chromosome"/>
</dbReference>
<sequence>MTKDIDLDEHIIRRKKIPILIESKEWRSLFEKAPTKQMLKISKDLEAMLVEEKSGALLIRNCKKQKKALMERILKLSDEVNSVDNPVALEQLEATKKAIIDMNQQIEELQFKLDTLPREIDRLNLELLKESVGIAYEDIRNNGKEIPKLTEEILQLRQSLTEKWEEKIQKETRVQELYSYLHNTLGHEETDKLDKKFL</sequence>
<dbReference type="EMBL" id="CP017269">
    <property type="protein sequence ID" value="AOT71696.1"/>
    <property type="molecule type" value="Genomic_DNA"/>
</dbReference>
<protein>
    <submittedName>
        <fullName evidence="2">Uncharacterized protein</fullName>
    </submittedName>
</protein>
<keyword evidence="3" id="KW-1185">Reference proteome</keyword>
<reference evidence="2 3" key="1">
    <citation type="submission" date="2016-09" db="EMBL/GenBank/DDBJ databases">
        <title>Genomic analysis reveals versatility of anaerobic energy metabolism of Geosporobacter ferrireducens IRF9 of phylum Firmicutes.</title>
        <authorList>
            <person name="Kim S.-J."/>
        </authorList>
    </citation>
    <scope>NUCLEOTIDE SEQUENCE [LARGE SCALE GENOMIC DNA]</scope>
    <source>
        <strain evidence="2 3">IRF9</strain>
    </source>
</reference>
<dbReference type="AlphaFoldDB" id="A0A1D8GLB0"/>
<proteinExistence type="predicted"/>
<dbReference type="STRING" id="1424294.Gferi_20445"/>
<keyword evidence="1" id="KW-0175">Coiled coil</keyword>
<dbReference type="KEGG" id="gfe:Gferi_20445"/>
<dbReference type="RefSeq" id="WP_069979804.1">
    <property type="nucleotide sequence ID" value="NZ_CP017269.1"/>
</dbReference>
<evidence type="ECO:0000256" key="1">
    <source>
        <dbReference type="SAM" id="Coils"/>
    </source>
</evidence>
<organism evidence="2 3">
    <name type="scientific">Geosporobacter ferrireducens</name>
    <dbReference type="NCBI Taxonomy" id="1424294"/>
    <lineage>
        <taxon>Bacteria</taxon>
        <taxon>Bacillati</taxon>
        <taxon>Bacillota</taxon>
        <taxon>Clostridia</taxon>
        <taxon>Peptostreptococcales</taxon>
        <taxon>Thermotaleaceae</taxon>
        <taxon>Geosporobacter</taxon>
    </lineage>
</organism>